<comment type="caution">
    <text evidence="1">The sequence shown here is derived from an EMBL/GenBank/DDBJ whole genome shotgun (WGS) entry which is preliminary data.</text>
</comment>
<dbReference type="AlphaFoldDB" id="A0A7C9BA53"/>
<dbReference type="Gene3D" id="2.60.40.10">
    <property type="entry name" value="Immunoglobulins"/>
    <property type="match status" value="1"/>
</dbReference>
<keyword evidence="2" id="KW-1185">Reference proteome</keyword>
<dbReference type="Proteomes" id="UP000479293">
    <property type="component" value="Unassembled WGS sequence"/>
</dbReference>
<accession>A0A7C9BA53</accession>
<organism evidence="1 2">
    <name type="scientific">Salmonirosea aquatica</name>
    <dbReference type="NCBI Taxonomy" id="2654236"/>
    <lineage>
        <taxon>Bacteria</taxon>
        <taxon>Pseudomonadati</taxon>
        <taxon>Bacteroidota</taxon>
        <taxon>Cytophagia</taxon>
        <taxon>Cytophagales</taxon>
        <taxon>Spirosomataceae</taxon>
        <taxon>Salmonirosea</taxon>
    </lineage>
</organism>
<evidence type="ECO:0000313" key="2">
    <source>
        <dbReference type="Proteomes" id="UP000479293"/>
    </source>
</evidence>
<dbReference type="InterPro" id="IPR013783">
    <property type="entry name" value="Ig-like_fold"/>
</dbReference>
<dbReference type="NCBIfam" id="TIGR04131">
    <property type="entry name" value="Bac_Flav_CTERM"/>
    <property type="match status" value="1"/>
</dbReference>
<dbReference type="InterPro" id="IPR035986">
    <property type="entry name" value="PKD_dom_sf"/>
</dbReference>
<name>A0A7C9BA53_9BACT</name>
<dbReference type="EMBL" id="WHLY01000002">
    <property type="protein sequence ID" value="MPR32478.1"/>
    <property type="molecule type" value="Genomic_DNA"/>
</dbReference>
<evidence type="ECO:0000313" key="1">
    <source>
        <dbReference type="EMBL" id="MPR32478.1"/>
    </source>
</evidence>
<dbReference type="InterPro" id="IPR026341">
    <property type="entry name" value="T9SS_type_B"/>
</dbReference>
<reference evidence="1 2" key="1">
    <citation type="submission" date="2019-10" db="EMBL/GenBank/DDBJ databases">
        <title>Draft Genome Sequence of Cytophagaceae sp. SJW1-29.</title>
        <authorList>
            <person name="Choi A."/>
        </authorList>
    </citation>
    <scope>NUCLEOTIDE SEQUENCE [LARGE SCALE GENOMIC DNA]</scope>
    <source>
        <strain evidence="1 2">SJW1-29</strain>
    </source>
</reference>
<dbReference type="Pfam" id="PF13585">
    <property type="entry name" value="CHU_C"/>
    <property type="match status" value="1"/>
</dbReference>
<dbReference type="RefSeq" id="WP_152756968.1">
    <property type="nucleotide sequence ID" value="NZ_WHLY01000002.1"/>
</dbReference>
<protein>
    <submittedName>
        <fullName evidence="1">T9SS type B sorting domain-containing protein</fullName>
    </submittedName>
</protein>
<gene>
    <name evidence="1" type="ORF">GBK04_03735</name>
</gene>
<dbReference type="SUPFAM" id="SSF49299">
    <property type="entry name" value="PKD domain"/>
    <property type="match status" value="1"/>
</dbReference>
<dbReference type="CDD" id="cd00146">
    <property type="entry name" value="PKD"/>
    <property type="match status" value="1"/>
</dbReference>
<sequence length="471" mass="51761">MKSRVSVYSLVGWVLFLCLWDRDAQGQCPASLPGLSAYETGEATLTLSGCLPLSVEIHSDLPDVTHIRTLFDYRGGPIAPQSLTPDSVHVYPKPGTYTIVQYAEKDSRQWVTCRTVEVMDTLAPEVRAIPCANGGVQLVFDARQPTDYPTYQVDWGDTEIKGYPGYGKKINYTYAAPQTYTIRVRGVHTPGQCRGAVTRITFVSPKTLNPPAITEARMLDPTKLELKVENSLPTDLILLKGNTQGAFEKTGIILGEKQEKVRTDLERPDKICFQLQPADSCLAPLRSRPVCAADFEASGKPDANTLSWKIPDQPPGSTASIQKDGVPWKDISALGSEASLVDREFVCGNAVCYQLITKHDGFTFYSLKECLTVPLDQCVARPPFYMPDAFSPNGDGINDVFLVQGVVSSDFELSVFNAWGTVVFSTKDPGSAWDGTYLEQKAPGGSYAYAVRFRDVSGRYLTKRGVLLLIR</sequence>
<proteinExistence type="predicted"/>